<evidence type="ECO:0000256" key="2">
    <source>
        <dbReference type="SAM" id="Phobius"/>
    </source>
</evidence>
<proteinExistence type="inferred from homology"/>
<evidence type="ECO:0000259" key="3">
    <source>
        <dbReference type="Pfam" id="PF02719"/>
    </source>
</evidence>
<feature type="domain" description="Polysaccharide biosynthesis protein CapD-like" evidence="3">
    <location>
        <begin position="306"/>
        <end position="589"/>
    </location>
</feature>
<dbReference type="Gene3D" id="3.40.50.720">
    <property type="entry name" value="NAD(P)-binding Rossmann-like Domain"/>
    <property type="match status" value="2"/>
</dbReference>
<dbReference type="InterPro" id="IPR003869">
    <property type="entry name" value="Polysac_CapD-like"/>
</dbReference>
<comment type="caution">
    <text evidence="4">The sequence shown here is derived from an EMBL/GenBank/DDBJ whole genome shotgun (WGS) entry which is preliminary data.</text>
</comment>
<feature type="transmembrane region" description="Helical" evidence="2">
    <location>
        <begin position="66"/>
        <end position="87"/>
    </location>
</feature>
<reference evidence="4 5" key="1">
    <citation type="submission" date="2010-05" db="EMBL/GenBank/DDBJ databases">
        <authorList>
            <person name="Qin X."/>
            <person name="Bachman B."/>
            <person name="Battles P."/>
            <person name="Bell A."/>
            <person name="Bess C."/>
            <person name="Bickham C."/>
            <person name="Chaboub L."/>
            <person name="Chen D."/>
            <person name="Coyle M."/>
            <person name="Deiros D.R."/>
            <person name="Dinh H."/>
            <person name="Forbes L."/>
            <person name="Fowler G."/>
            <person name="Francisco L."/>
            <person name="Fu Q."/>
            <person name="Gubbala S."/>
            <person name="Hale W."/>
            <person name="Han Y."/>
            <person name="Hemphill L."/>
            <person name="Highlander S.K."/>
            <person name="Hirani K."/>
            <person name="Hogues M."/>
            <person name="Jackson L."/>
            <person name="Jakkamsetti A."/>
            <person name="Javaid M."/>
            <person name="Jiang H."/>
            <person name="Korchina V."/>
            <person name="Kovar C."/>
            <person name="Lara F."/>
            <person name="Lee S."/>
            <person name="Mata R."/>
            <person name="Mathew T."/>
            <person name="Moen C."/>
            <person name="Morales K."/>
            <person name="Munidasa M."/>
            <person name="Nazareth L."/>
            <person name="Ngo R."/>
            <person name="Nguyen L."/>
            <person name="Okwuonu G."/>
            <person name="Ongeri F."/>
            <person name="Patil S."/>
            <person name="Petrosino J."/>
            <person name="Pham C."/>
            <person name="Pham P."/>
            <person name="Pu L.-L."/>
            <person name="Puazo M."/>
            <person name="Raj R."/>
            <person name="Reid J."/>
            <person name="Rouhana J."/>
            <person name="Saada N."/>
            <person name="Shang Y."/>
            <person name="Simmons D."/>
            <person name="Thornton R."/>
            <person name="Warren J."/>
            <person name="Weissenberger G."/>
            <person name="Zhang J."/>
            <person name="Zhang L."/>
            <person name="Zhou C."/>
            <person name="Zhu D."/>
            <person name="Muzny D."/>
            <person name="Worley K."/>
            <person name="Gibbs R."/>
        </authorList>
    </citation>
    <scope>NUCLEOTIDE SEQUENCE [LARGE SCALE GENOMIC DNA]</scope>
    <source>
        <strain evidence="4 5">NAP08</strain>
    </source>
</reference>
<accession>D5Q8Y2</accession>
<dbReference type="PANTHER" id="PTHR43318:SF1">
    <property type="entry name" value="POLYSACCHARIDE BIOSYNTHESIS PROTEIN EPSC-RELATED"/>
    <property type="match status" value="1"/>
</dbReference>
<dbReference type="Pfam" id="PF02719">
    <property type="entry name" value="Polysacc_synt_2"/>
    <property type="match status" value="1"/>
</dbReference>
<feature type="transmembrane region" description="Helical" evidence="2">
    <location>
        <begin position="99"/>
        <end position="120"/>
    </location>
</feature>
<evidence type="ECO:0000313" key="4">
    <source>
        <dbReference type="EMBL" id="EFH05642.1"/>
    </source>
</evidence>
<evidence type="ECO:0000313" key="5">
    <source>
        <dbReference type="Proteomes" id="UP000003227"/>
    </source>
</evidence>
<feature type="transmembrane region" description="Helical" evidence="2">
    <location>
        <begin position="34"/>
        <end position="54"/>
    </location>
</feature>
<feature type="transmembrane region" description="Helical" evidence="2">
    <location>
        <begin position="126"/>
        <end position="147"/>
    </location>
</feature>
<dbReference type="SUPFAM" id="SSF51735">
    <property type="entry name" value="NAD(P)-binding Rossmann-fold domains"/>
    <property type="match status" value="1"/>
</dbReference>
<keyword evidence="2" id="KW-0812">Transmembrane</keyword>
<organism evidence="4 5">
    <name type="scientific">Clostridioides difficile NAP08</name>
    <dbReference type="NCBI Taxonomy" id="525259"/>
    <lineage>
        <taxon>Bacteria</taxon>
        <taxon>Bacillati</taxon>
        <taxon>Bacillota</taxon>
        <taxon>Clostridia</taxon>
        <taxon>Peptostreptococcales</taxon>
        <taxon>Peptostreptococcaceae</taxon>
        <taxon>Clostridioides</taxon>
    </lineage>
</organism>
<dbReference type="HOGENOM" id="CLU_013560_5_2_9"/>
<dbReference type="InterPro" id="IPR029063">
    <property type="entry name" value="SAM-dependent_MTases_sf"/>
</dbReference>
<comment type="similarity">
    <text evidence="1">Belongs to the polysaccharide synthase family.</text>
</comment>
<dbReference type="SUPFAM" id="SSF53335">
    <property type="entry name" value="S-adenosyl-L-methionine-dependent methyltransferases"/>
    <property type="match status" value="1"/>
</dbReference>
<dbReference type="AlphaFoldDB" id="D5Q8Y2"/>
<dbReference type="Proteomes" id="UP000003227">
    <property type="component" value="Unassembled WGS sequence"/>
</dbReference>
<dbReference type="CDD" id="cd05237">
    <property type="entry name" value="UDP_invert_4-6DH_SDR_e"/>
    <property type="match status" value="1"/>
</dbReference>
<keyword evidence="2" id="KW-0472">Membrane</keyword>
<dbReference type="EMBL" id="ADNX01000091">
    <property type="protein sequence ID" value="EFH05642.1"/>
    <property type="molecule type" value="Genomic_DNA"/>
</dbReference>
<dbReference type="InterPro" id="IPR036291">
    <property type="entry name" value="NAD(P)-bd_dom_sf"/>
</dbReference>
<dbReference type="PANTHER" id="PTHR43318">
    <property type="entry name" value="UDP-N-ACETYLGLUCOSAMINE 4,6-DEHYDRATASE"/>
    <property type="match status" value="1"/>
</dbReference>
<evidence type="ECO:0000256" key="1">
    <source>
        <dbReference type="ARBA" id="ARBA00007430"/>
    </source>
</evidence>
<dbReference type="Pfam" id="PF13727">
    <property type="entry name" value="CoA_binding_3"/>
    <property type="match status" value="1"/>
</dbReference>
<sequence>MLFKGGLLVMRESIDLEKESFFNRLFKKYKFRHLTLLILDICSVLVAFRMSLSLTGNLNVFTTNDIIISACIYIVLHIVSFRLFKCYNTLWRYAGEEEIISIFMATLAYLIPVYIINKLLGFDYPIIFYVLNTIFIIMFTSGARIAYRAIRIVMNKTYSRGKISNILIIGAGDAGEMVIQELKRNPELKKVAVAIIDDDKNKIGRIIHNVKIVGTTSNIKEVVEKYNVDEIIFSIANIEKRRKKEIIDICKNTNCKIKTIPGIYEIIDGKVDIKQIREVDIEDLLGREPIKTNLREISNYIEGKVILITGGGGSIGSELCRQIAGFNPKELIIVDNYENNAYSIQQELLRKYKNKLDLKTVIASIREEKRMDEIFNKYKPEVVFHAAAHKHVPLMESSPGEAIKNNIFGTLNIAGLSSKYRAKKFVLISTDKAVNPTNIMGATKRAAEMIIQTMNAESQTEFVAVRFGNVLGSNGSVIPLFKKQIEDGGPVTVTHPDIIRYFMTIPEAVGLVIQAGAMAKGGEIFVLDMGEPVRILDLAKNLIKFSGFEPDVDIKIEFSGLRPGEKLYEELLMSEEGLLDTEHKKIFIGRPIDVDREKITKYLKLLREITNNEEVEKIDGIMRELVPTYIKPEDANIKEIATTREK</sequence>
<dbReference type="InterPro" id="IPR051203">
    <property type="entry name" value="Polysaccharide_Synthase-Rel"/>
</dbReference>
<keyword evidence="2" id="KW-1133">Transmembrane helix</keyword>
<name>D5Q8Y2_CLODI</name>
<gene>
    <name evidence="4" type="ORF">HMPREF0220_3366</name>
</gene>
<protein>
    <submittedName>
        <fullName evidence="4">Polysaccharide biosynthesis protein</fullName>
    </submittedName>
</protein>